<dbReference type="SMART" id="SM00044">
    <property type="entry name" value="CYCc"/>
    <property type="match status" value="1"/>
</dbReference>
<dbReference type="InterPro" id="IPR007890">
    <property type="entry name" value="CHASE2"/>
</dbReference>
<evidence type="ECO:0000313" key="3">
    <source>
        <dbReference type="EMBL" id="EKV31496.1"/>
    </source>
</evidence>
<dbReference type="AlphaFoldDB" id="K9HT70"/>
<dbReference type="PROSITE" id="PS50125">
    <property type="entry name" value="GUANYLATE_CYCLASE_2"/>
    <property type="match status" value="1"/>
</dbReference>
<dbReference type="eggNOG" id="COG2114">
    <property type="taxonomic scope" value="Bacteria"/>
</dbReference>
<evidence type="ECO:0000259" key="2">
    <source>
        <dbReference type="PROSITE" id="PS50125"/>
    </source>
</evidence>
<feature type="domain" description="Guanylate cyclase" evidence="2">
    <location>
        <begin position="482"/>
        <end position="620"/>
    </location>
</feature>
<dbReference type="STRING" id="1238182.C882_3869"/>
<keyword evidence="4" id="KW-1185">Reference proteome</keyword>
<feature type="transmembrane region" description="Helical" evidence="1">
    <location>
        <begin position="391"/>
        <end position="411"/>
    </location>
</feature>
<dbReference type="EMBL" id="ANHY01000006">
    <property type="protein sequence ID" value="EKV31496.1"/>
    <property type="molecule type" value="Genomic_DNA"/>
</dbReference>
<accession>K9HT70</accession>
<reference evidence="3 4" key="1">
    <citation type="journal article" date="2013" name="Genome Announc.">
        <title>Draft Genome Sequence of an Alphaproteobacterium, Caenispirillum salinarum AK4(T), Isolated from a Solar Saltern.</title>
        <authorList>
            <person name="Khatri I."/>
            <person name="Singh A."/>
            <person name="Korpole S."/>
            <person name="Pinnaka A.K."/>
            <person name="Subramanian S."/>
        </authorList>
    </citation>
    <scope>NUCLEOTIDE SEQUENCE [LARGE SCALE GENOMIC DNA]</scope>
    <source>
        <strain evidence="3 4">AK4</strain>
    </source>
</reference>
<dbReference type="InterPro" id="IPR029787">
    <property type="entry name" value="Nucleotide_cyclase"/>
</dbReference>
<keyword evidence="1" id="KW-0472">Membrane</keyword>
<feature type="transmembrane region" description="Helical" evidence="1">
    <location>
        <begin position="417"/>
        <end position="436"/>
    </location>
</feature>
<dbReference type="GO" id="GO:0006171">
    <property type="term" value="P:cAMP biosynthetic process"/>
    <property type="evidence" value="ECO:0007669"/>
    <property type="project" value="TreeGrafter"/>
</dbReference>
<organism evidence="3 4">
    <name type="scientific">Caenispirillum salinarum AK4</name>
    <dbReference type="NCBI Taxonomy" id="1238182"/>
    <lineage>
        <taxon>Bacteria</taxon>
        <taxon>Pseudomonadati</taxon>
        <taxon>Pseudomonadota</taxon>
        <taxon>Alphaproteobacteria</taxon>
        <taxon>Rhodospirillales</taxon>
        <taxon>Novispirillaceae</taxon>
        <taxon>Caenispirillum</taxon>
    </lineage>
</organism>
<dbReference type="SMART" id="SM01080">
    <property type="entry name" value="CHASE2"/>
    <property type="match status" value="1"/>
</dbReference>
<dbReference type="Proteomes" id="UP000009881">
    <property type="component" value="Unassembled WGS sequence"/>
</dbReference>
<name>K9HT70_9PROT</name>
<dbReference type="InterPro" id="IPR001054">
    <property type="entry name" value="A/G_cyclase"/>
</dbReference>
<dbReference type="GO" id="GO:0004016">
    <property type="term" value="F:adenylate cyclase activity"/>
    <property type="evidence" value="ECO:0007669"/>
    <property type="project" value="UniProtKB-ARBA"/>
</dbReference>
<dbReference type="Pfam" id="PF05226">
    <property type="entry name" value="CHASE2"/>
    <property type="match status" value="1"/>
</dbReference>
<dbReference type="PATRIC" id="fig|1238182.3.peg.1532"/>
<dbReference type="Gene3D" id="3.30.70.1230">
    <property type="entry name" value="Nucleotide cyclase"/>
    <property type="match status" value="1"/>
</dbReference>
<dbReference type="RefSeq" id="WP_009539977.1">
    <property type="nucleotide sequence ID" value="NZ_ANHY01000006.1"/>
</dbReference>
<sequence length="749" mass="82350">MATGESRRGRIGGWIRRAARGTVTKGRGWAILLLIALSVLRTLDPAPIEILRVKTFDLYQQIEPREVTQRPVTIVDLDEKSLNQVGQWPWPRTTVAEMVQRLTAMGAVVIGFDIVFAEPDRMSPALVQASMPGLDPEMRERLKSMPSNDEVLAQVISQSRVVMGQSVRADAVPAPEDSPTTSIALIGSDVRDKVEQHAGMLRNIPILDRAAMGRGVFNTTGEIDGIVRRVPMVVNVDGTLHPSLSAEVLRVATGNQSLAVKARGTAGVEGIVIRPNLIRTDHKGRVWVYFSHMDPEKYVSAADVLNGTAPPEKIAGKLVLIGTSAVGLLDIKSSPVDAFLPGVEVHAQILENILTNTQLIRPRDALGQELVAGIAAGLLMIVLVPMVRARWTALLGFVSVAAMFGFSWWAFQSQRLLYDPVYPALVATLLYMYLTYSNYVREEKQKAQVRQAFGQYLSPALVEKLASDPSHLKLGGEMRPMTLMFCDVRGFTTISELFDAEGLTRLINRFLTPMTDVIMARQGTIDKYMGDCIMAFWNAPLDDPEHARNACDSALAMIGNLKGLNEALKREAEEENRRHVPINIGIGLNTGTVCVGNMGSEQRFDYSVLGDDVNLASRLEGQSKTYGVTVVLGEQTARLAPEYAQVELDLIRVKGKTVPVRIFALLGSPDMASSSEWQIFKARHDQFLALYRGQRWNEMTEMGVALRAEAHALGLDLDGLYDLYDGRADDYRAAPPGEDWDGVFVATSK</sequence>
<dbReference type="Pfam" id="PF00211">
    <property type="entry name" value="Guanylate_cyc"/>
    <property type="match status" value="1"/>
</dbReference>
<proteinExistence type="predicted"/>
<dbReference type="SUPFAM" id="SSF55073">
    <property type="entry name" value="Nucleotide cyclase"/>
    <property type="match status" value="1"/>
</dbReference>
<protein>
    <submittedName>
        <fullName evidence="3">Adenylate cyclase</fullName>
    </submittedName>
</protein>
<dbReference type="GO" id="GO:0035556">
    <property type="term" value="P:intracellular signal transduction"/>
    <property type="evidence" value="ECO:0007669"/>
    <property type="project" value="InterPro"/>
</dbReference>
<dbReference type="PANTHER" id="PTHR43081">
    <property type="entry name" value="ADENYLATE CYCLASE, TERMINAL-DIFFERENTIATION SPECIFIC-RELATED"/>
    <property type="match status" value="1"/>
</dbReference>
<comment type="caution">
    <text evidence="3">The sequence shown here is derived from an EMBL/GenBank/DDBJ whole genome shotgun (WGS) entry which is preliminary data.</text>
</comment>
<evidence type="ECO:0000256" key="1">
    <source>
        <dbReference type="SAM" id="Phobius"/>
    </source>
</evidence>
<evidence type="ECO:0000313" key="4">
    <source>
        <dbReference type="Proteomes" id="UP000009881"/>
    </source>
</evidence>
<gene>
    <name evidence="3" type="ORF">C882_3869</name>
</gene>
<dbReference type="CDD" id="cd07302">
    <property type="entry name" value="CHD"/>
    <property type="match status" value="1"/>
</dbReference>
<dbReference type="eggNOG" id="COG4252">
    <property type="taxonomic scope" value="Bacteria"/>
</dbReference>
<dbReference type="InterPro" id="IPR050697">
    <property type="entry name" value="Adenylyl/Guanylyl_Cyclase_3/4"/>
</dbReference>
<keyword evidence="1" id="KW-1133">Transmembrane helix</keyword>
<dbReference type="PANTHER" id="PTHR43081:SF1">
    <property type="entry name" value="ADENYLATE CYCLASE, TERMINAL-DIFFERENTIATION SPECIFIC"/>
    <property type="match status" value="1"/>
</dbReference>
<dbReference type="OrthoDB" id="9762462at2"/>
<keyword evidence="1" id="KW-0812">Transmembrane</keyword>
<feature type="transmembrane region" description="Helical" evidence="1">
    <location>
        <begin position="365"/>
        <end position="384"/>
    </location>
</feature>